<dbReference type="Gene3D" id="1.25.40.20">
    <property type="entry name" value="Ankyrin repeat-containing domain"/>
    <property type="match status" value="4"/>
</dbReference>
<dbReference type="PROSITE" id="PS50088">
    <property type="entry name" value="ANK_REPEAT"/>
    <property type="match status" value="9"/>
</dbReference>
<dbReference type="Pfam" id="PF24883">
    <property type="entry name" value="NPHP3_N"/>
    <property type="match status" value="1"/>
</dbReference>
<dbReference type="InterPro" id="IPR002110">
    <property type="entry name" value="Ankyrin_rpt"/>
</dbReference>
<keyword evidence="1" id="KW-0677">Repeat</keyword>
<protein>
    <submittedName>
        <fullName evidence="6">Ankyrin repeat protein</fullName>
    </submittedName>
</protein>
<evidence type="ECO:0000313" key="6">
    <source>
        <dbReference type="EMBL" id="GAT58595.1"/>
    </source>
</evidence>
<proteinExistence type="predicted"/>
<dbReference type="Gene3D" id="3.40.50.300">
    <property type="entry name" value="P-loop containing nucleotide triphosphate hydrolases"/>
    <property type="match status" value="1"/>
</dbReference>
<dbReference type="EMBL" id="DF849741">
    <property type="protein sequence ID" value="GAT58595.1"/>
    <property type="molecule type" value="Genomic_DNA"/>
</dbReference>
<keyword evidence="7" id="KW-1185">Reference proteome</keyword>
<evidence type="ECO:0000256" key="4">
    <source>
        <dbReference type="SAM" id="MobiDB-lite"/>
    </source>
</evidence>
<feature type="repeat" description="ANK" evidence="3">
    <location>
        <begin position="788"/>
        <end position="820"/>
    </location>
</feature>
<evidence type="ECO:0000313" key="7">
    <source>
        <dbReference type="Proteomes" id="UP000815677"/>
    </source>
</evidence>
<reference evidence="6" key="1">
    <citation type="submission" date="2014-09" db="EMBL/GenBank/DDBJ databases">
        <title>Genome sequence of the luminous mushroom Mycena chlorophos for searching fungal bioluminescence genes.</title>
        <authorList>
            <person name="Tanaka Y."/>
            <person name="Kasuga D."/>
            <person name="Oba Y."/>
            <person name="Hase S."/>
            <person name="Sato K."/>
            <person name="Oba Y."/>
            <person name="Sakakibara Y."/>
        </authorList>
    </citation>
    <scope>NUCLEOTIDE SEQUENCE</scope>
</reference>
<dbReference type="Pfam" id="PF12796">
    <property type="entry name" value="Ank_2"/>
    <property type="match status" value="5"/>
</dbReference>
<feature type="domain" description="Nephrocystin 3-like N-terminal" evidence="5">
    <location>
        <begin position="117"/>
        <end position="274"/>
    </location>
</feature>
<name>A0ABQ0M5F6_MYCCL</name>
<evidence type="ECO:0000256" key="3">
    <source>
        <dbReference type="PROSITE-ProRule" id="PRU00023"/>
    </source>
</evidence>
<feature type="repeat" description="ANK" evidence="3">
    <location>
        <begin position="956"/>
        <end position="988"/>
    </location>
</feature>
<dbReference type="InterPro" id="IPR036770">
    <property type="entry name" value="Ankyrin_rpt-contain_sf"/>
</dbReference>
<feature type="compositionally biased region" description="Acidic residues" evidence="4">
    <location>
        <begin position="1081"/>
        <end position="1106"/>
    </location>
</feature>
<dbReference type="SUPFAM" id="SSF52540">
    <property type="entry name" value="P-loop containing nucleoside triphosphate hydrolases"/>
    <property type="match status" value="1"/>
</dbReference>
<evidence type="ECO:0000259" key="5">
    <source>
        <dbReference type="Pfam" id="PF24883"/>
    </source>
</evidence>
<dbReference type="SMART" id="SM00248">
    <property type="entry name" value="ANK"/>
    <property type="match status" value="13"/>
</dbReference>
<feature type="repeat" description="ANK" evidence="3">
    <location>
        <begin position="856"/>
        <end position="888"/>
    </location>
</feature>
<dbReference type="PRINTS" id="PR01415">
    <property type="entry name" value="ANKYRIN"/>
</dbReference>
<gene>
    <name evidence="6" type="ORF">MCHLO_15006</name>
</gene>
<feature type="repeat" description="ANK" evidence="3">
    <location>
        <begin position="655"/>
        <end position="687"/>
    </location>
</feature>
<sequence>MAAAIDADRLCDLSCFLRSSAQWTHAQRTSTASIPCPKPDSPILMKRPVGGTGGGGGAGGQHGGTGGVGQGPTVYINADNVNFPSAPSEDYYMLMDFVSSLNFLPQQQEIYETWQKGTGGWFLEHPDFLDWVSGPIKLLWCAGIPGSGKTVLTSVVVNHLKKLDNPNVGVACAYLNYKESRIQSTHQILGAIWRQLASEANLQSARALYQKHSRQNTRISFEEIQDLLKAVIQQFSSVYIILDALDEYSSEDQEFLLTELLGIGVNSKLLVTTRPHLAPPEDVQAVQLQIHPPDDDIQNYIISQISRSRRLKRFAHNEDFKNMILESVTSKADGMFLLAKLQMDLLGSALTQDAVFKALESLPTNLDALYARTLEQIRNEKPELCEIGLLALSWVAFTERPLRIEELLAALAIPSSKPSMPDETSMVQVDDLLEACHGLLVLSATSRIFRLVHYSTQEFMEAIQDLEFPDIHITISRTLLVCAQFAMDSEDFHASQYFATPNLSYYQGLSHPLLAYSQYIFHHTSKETERTMGGELLAGLKYLKPYPGWRIEPWNYQPWPDKPTTLWLAVAGNLLFTAQGLLEDSAQAQQASKTVVIAAQLGYLDMLETLQAANIQVKQRDLNLALQKAAQAGHEKVVEYLLVWGSYADSTSQYSDEPPLHMAAESGHHRIVQLLLQAGADINGIGGWFGTALQSAAAQGHLNIVELLLQTGADPNIMEGLYGTALQAAAYSGHKTIIELLIDEGADPDIVGGKHGTPLQAAAHCGHVEIVRLLFHDAQADLDAAGGEDGSALQAAACYGHNDIVEFLLQAEVDPNVVNAGGKYGTALQAAAHRGHGEIVKLLLQAGADPNVVQGKYGTALQAASQSGYLDIVQHLLQAKADPNLVDHKNMTAVYTATYEGHIQIVELLLQANADPNIIGEGMHVTALQAASYAGYTEIIQLLLKAGANPNVIGGKYGSALQAAAYKGHQQIVQLLLQTQADPNSLGGKYGTALQAASQSRWGYPDVVRLLLEHHADPNIVGGHYGTALQAASERGCQDVIQILLDAGAQPGEQKSLRELGVRYDEVVDVLEVNLELIREENEDDEDNMEEDLEDEHWSASDEESDSDKSTSSYFSFEDTSN</sequence>
<dbReference type="PANTHER" id="PTHR24123">
    <property type="entry name" value="ANKYRIN REPEAT-CONTAINING"/>
    <property type="match status" value="1"/>
</dbReference>
<keyword evidence="2 3" id="KW-0040">ANK repeat</keyword>
<dbReference type="PANTHER" id="PTHR24123:SF33">
    <property type="entry name" value="PROTEIN HOS4"/>
    <property type="match status" value="1"/>
</dbReference>
<dbReference type="SUPFAM" id="SSF48403">
    <property type="entry name" value="Ankyrin repeat"/>
    <property type="match status" value="3"/>
</dbReference>
<feature type="repeat" description="ANK" evidence="3">
    <location>
        <begin position="923"/>
        <end position="955"/>
    </location>
</feature>
<feature type="region of interest" description="Disordered" evidence="4">
    <location>
        <begin position="47"/>
        <end position="69"/>
    </location>
</feature>
<organism evidence="6 7">
    <name type="scientific">Mycena chlorophos</name>
    <name type="common">Agaric fungus</name>
    <name type="synonym">Agaricus chlorophos</name>
    <dbReference type="NCBI Taxonomy" id="658473"/>
    <lineage>
        <taxon>Eukaryota</taxon>
        <taxon>Fungi</taxon>
        <taxon>Dikarya</taxon>
        <taxon>Basidiomycota</taxon>
        <taxon>Agaricomycotina</taxon>
        <taxon>Agaricomycetes</taxon>
        <taxon>Agaricomycetidae</taxon>
        <taxon>Agaricales</taxon>
        <taxon>Marasmiineae</taxon>
        <taxon>Mycenaceae</taxon>
        <taxon>Mycena</taxon>
    </lineage>
</organism>
<dbReference type="Proteomes" id="UP000815677">
    <property type="component" value="Unassembled WGS sequence"/>
</dbReference>
<feature type="repeat" description="ANK" evidence="3">
    <location>
        <begin position="724"/>
        <end position="753"/>
    </location>
</feature>
<accession>A0ABQ0M5F6</accession>
<feature type="repeat" description="ANK" evidence="3">
    <location>
        <begin position="691"/>
        <end position="720"/>
    </location>
</feature>
<dbReference type="InterPro" id="IPR056884">
    <property type="entry name" value="NPHP3-like_N"/>
</dbReference>
<feature type="repeat" description="ANK" evidence="3">
    <location>
        <begin position="889"/>
        <end position="921"/>
    </location>
</feature>
<dbReference type="PROSITE" id="PS50297">
    <property type="entry name" value="ANK_REP_REGION"/>
    <property type="match status" value="6"/>
</dbReference>
<feature type="region of interest" description="Disordered" evidence="4">
    <location>
        <begin position="1078"/>
        <end position="1122"/>
    </location>
</feature>
<evidence type="ECO:0000256" key="2">
    <source>
        <dbReference type="ARBA" id="ARBA00023043"/>
    </source>
</evidence>
<dbReference type="InterPro" id="IPR051165">
    <property type="entry name" value="Multifunctional_ANK_Repeat"/>
</dbReference>
<feature type="repeat" description="ANK" evidence="3">
    <location>
        <begin position="823"/>
        <end position="855"/>
    </location>
</feature>
<evidence type="ECO:0000256" key="1">
    <source>
        <dbReference type="ARBA" id="ARBA00022737"/>
    </source>
</evidence>
<feature type="compositionally biased region" description="Gly residues" evidence="4">
    <location>
        <begin position="50"/>
        <end position="69"/>
    </location>
</feature>
<dbReference type="InterPro" id="IPR027417">
    <property type="entry name" value="P-loop_NTPase"/>
</dbReference>